<feature type="region of interest" description="Disordered" evidence="5">
    <location>
        <begin position="863"/>
        <end position="933"/>
    </location>
</feature>
<evidence type="ECO:0000259" key="8">
    <source>
        <dbReference type="Pfam" id="PF13886"/>
    </source>
</evidence>
<feature type="region of interest" description="Disordered" evidence="5">
    <location>
        <begin position="954"/>
        <end position="1025"/>
    </location>
</feature>
<comment type="subcellular location">
    <subcellularLocation>
        <location evidence="1">Membrane</location>
        <topology evidence="1">Multi-pass membrane protein</topology>
    </subcellularLocation>
</comment>
<accession>A0A9W8YS17</accession>
<dbReference type="GO" id="GO:0016020">
    <property type="term" value="C:membrane"/>
    <property type="evidence" value="ECO:0007669"/>
    <property type="project" value="UniProtKB-SubCell"/>
</dbReference>
<feature type="compositionally biased region" description="Basic and acidic residues" evidence="5">
    <location>
        <begin position="706"/>
        <end position="715"/>
    </location>
</feature>
<dbReference type="AlphaFoldDB" id="A0A9W8YS17"/>
<dbReference type="PANTHER" id="PTHR39469:SF1">
    <property type="entry name" value="DUF4203 DOMAIN-CONTAINING PROTEIN"/>
    <property type="match status" value="1"/>
</dbReference>
<feature type="transmembrane region" description="Helical" evidence="6">
    <location>
        <begin position="319"/>
        <end position="337"/>
    </location>
</feature>
<feature type="transmembrane region" description="Helical" evidence="6">
    <location>
        <begin position="204"/>
        <end position="222"/>
    </location>
</feature>
<reference evidence="9" key="1">
    <citation type="submission" date="2022-10" db="EMBL/GenBank/DDBJ databases">
        <title>Tapping the CABI collections for fungal endophytes: first genome assemblies for Collariella, Neodidymelliopsis, Ascochyta clinopodiicola, Didymella pomorum, Didymosphaeria variabile, Neocosmospora piperis and Neocucurbitaria cava.</title>
        <authorList>
            <person name="Hill R."/>
        </authorList>
    </citation>
    <scope>NUCLEOTIDE SEQUENCE</scope>
    <source>
        <strain evidence="9">IMI 355082</strain>
    </source>
</reference>
<feature type="region of interest" description="Disordered" evidence="5">
    <location>
        <begin position="466"/>
        <end position="496"/>
    </location>
</feature>
<dbReference type="OrthoDB" id="102260at2759"/>
<feature type="compositionally biased region" description="Polar residues" evidence="5">
    <location>
        <begin position="868"/>
        <end position="886"/>
    </location>
</feature>
<feature type="transmembrane region" description="Helical" evidence="6">
    <location>
        <begin position="154"/>
        <end position="175"/>
    </location>
</feature>
<feature type="compositionally biased region" description="Polar residues" evidence="5">
    <location>
        <begin position="692"/>
        <end position="705"/>
    </location>
</feature>
<feature type="region of interest" description="Disordered" evidence="5">
    <location>
        <begin position="1189"/>
        <end position="1217"/>
    </location>
</feature>
<dbReference type="EMBL" id="JAPEVB010000003">
    <property type="protein sequence ID" value="KAJ4391361.1"/>
    <property type="molecule type" value="Genomic_DNA"/>
</dbReference>
<evidence type="ECO:0000256" key="4">
    <source>
        <dbReference type="ARBA" id="ARBA00023136"/>
    </source>
</evidence>
<feature type="compositionally biased region" description="Low complexity" evidence="5">
    <location>
        <begin position="37"/>
        <end position="64"/>
    </location>
</feature>
<dbReference type="PANTHER" id="PTHR39469">
    <property type="entry name" value="CHROMOSOME 1, WHOLE GENOME SHOTGUN SEQUENCE"/>
    <property type="match status" value="1"/>
</dbReference>
<feature type="compositionally biased region" description="Low complexity" evidence="5">
    <location>
        <begin position="1044"/>
        <end position="1058"/>
    </location>
</feature>
<feature type="compositionally biased region" description="Polar residues" evidence="5">
    <location>
        <begin position="996"/>
        <end position="1017"/>
    </location>
</feature>
<evidence type="ECO:0000256" key="2">
    <source>
        <dbReference type="ARBA" id="ARBA00022692"/>
    </source>
</evidence>
<feature type="region of interest" description="Disordered" evidence="5">
    <location>
        <begin position="33"/>
        <end position="64"/>
    </location>
</feature>
<feature type="region of interest" description="Disordered" evidence="5">
    <location>
        <begin position="1039"/>
        <end position="1068"/>
    </location>
</feature>
<name>A0A9W8YS17_9PEZI</name>
<evidence type="ECO:0000256" key="6">
    <source>
        <dbReference type="SAM" id="Phobius"/>
    </source>
</evidence>
<proteinExistence type="predicted"/>
<sequence>MRVTAMAQRTWAILALLLCLNVVLAGVMRPLPRQEDSTSIEPTSTSSTPAASTEASDDASTSASASITSSIGTETATASTTTGSSTGSATSAIISATPIAPSNSTQFNTTEPGQLPLTPTRTPGFYVAGFILMISGALYIIFGMKRQWIHCSFSFAYLVAIAIAALELLLVPSPISDGVQAGYIVAAIVGGAVAGGLATLRPKFFYFFGSFLGGFCFAMWLLTLKESALFGRNVGKNCIFLAAFSCVGLGFYVSTKTRHYLIMFSSSFAGATAFILGVDCLTCAGLKEFWAWIGNFPNVDLFPIDANTYPLTTGMKAELGLLVVIFLLGVVFQWSQLKTIKQERIRKEAERDAGRAVVHKADEKAGMEFERRIANERRHFERTYRGSRGVIYEGRGSRTDKFLSPIRKLWMSIDGKHAKTETEHGVPREVDADNDVESVGSGQASEWASVRDGPKHQARESVHTACDSGVGDADNERKHRASGSATTVTRVSTGAGKQEIEMENIRPMASSQAKTAADAMMIKDEVGGRVTVHVAADEKHTAAGAWAAQNPVPEVVPLPFKVPSMEDDEDVQEDEGDCSSVAVMTEGFLNDEALETRSIGSKRSSFAKRLSTGSAELFRRLSHHSLSNHLDKVAIGRGESTEDLAAGQHDNRSSIAATRDDVSSVNEDDLPASRGLTGERPYSVEIKAELANNPTMETAQNTHSVNESDVKKTAEQKPASTANAALDARVSGAEHGSAREDHDILDSTKEEKGKQVTAAASEDEQSVKPAKTNTSDAPSGPLNLATGKLEKRVSEIVKKYRINEWTKHQTLAEEPILDNPDLAELEDPSKPVPVNVEELVKTAETAVPKLAKPRTEALLQARARKASAQPQLRPSLNSENDRNGSMGSEERQAAIQAAADALVGGTGHRASPTSPAADAVRSRPPIPGVKSFNTPQSLVAKRETMLRMKQHALRPDTLRTSSNPASGQIYPLAPNHGEGYGNVAALGPPSLASAPNSTPSSRRNSGTYRHTNMSSPLQMEPENDDMPLSQRQAIIRARRSSMESGNSSGNHTGSNGSTRRSFSGYSPGEYGSASSLAVNQNIPHTQRRSFTTGSQARESQLAGFRSAVQADLRASNTGFPVTNMYQQPGFGGSYISNNGMAPVQGPLINSVYSIPGTSSANSLLPQQTQPWNAEVSMSLEVQRQYMMAQKENDARRRESRKAEREKQSQLRQSSMGTARFMDAHSAALINLQKKARDAL</sequence>
<feature type="compositionally biased region" description="Basic and acidic residues" evidence="5">
    <location>
        <begin position="1190"/>
        <end position="1208"/>
    </location>
</feature>
<evidence type="ECO:0000256" key="5">
    <source>
        <dbReference type="SAM" id="MobiDB-lite"/>
    </source>
</evidence>
<feature type="compositionally biased region" description="Polar residues" evidence="5">
    <location>
        <begin position="483"/>
        <end position="492"/>
    </location>
</feature>
<keyword evidence="3 6" id="KW-1133">Transmembrane helix</keyword>
<organism evidence="9 10">
    <name type="scientific">Gnomoniopsis smithogilvyi</name>
    <dbReference type="NCBI Taxonomy" id="1191159"/>
    <lineage>
        <taxon>Eukaryota</taxon>
        <taxon>Fungi</taxon>
        <taxon>Dikarya</taxon>
        <taxon>Ascomycota</taxon>
        <taxon>Pezizomycotina</taxon>
        <taxon>Sordariomycetes</taxon>
        <taxon>Sordariomycetidae</taxon>
        <taxon>Diaporthales</taxon>
        <taxon>Gnomoniaceae</taxon>
        <taxon>Gnomoniopsis</taxon>
    </lineage>
</organism>
<dbReference type="Proteomes" id="UP001140453">
    <property type="component" value="Unassembled WGS sequence"/>
</dbReference>
<keyword evidence="10" id="KW-1185">Reference proteome</keyword>
<dbReference type="Pfam" id="PF13886">
    <property type="entry name" value="TM7S3_TM198"/>
    <property type="match status" value="1"/>
</dbReference>
<comment type="caution">
    <text evidence="9">The sequence shown here is derived from an EMBL/GenBank/DDBJ whole genome shotgun (WGS) entry which is preliminary data.</text>
</comment>
<evidence type="ECO:0000256" key="7">
    <source>
        <dbReference type="SAM" id="SignalP"/>
    </source>
</evidence>
<gene>
    <name evidence="9" type="ORF">N0V93_004978</name>
</gene>
<keyword evidence="7" id="KW-0732">Signal</keyword>
<feature type="transmembrane region" description="Helical" evidence="6">
    <location>
        <begin position="124"/>
        <end position="142"/>
    </location>
</feature>
<keyword evidence="2 6" id="KW-0812">Transmembrane</keyword>
<dbReference type="InterPro" id="IPR025256">
    <property type="entry name" value="TM7S3/TM198-like_dom"/>
</dbReference>
<protein>
    <recommendedName>
        <fullName evidence="8">TM7S3/TM198-like domain-containing protein</fullName>
    </recommendedName>
</protein>
<feature type="transmembrane region" description="Helical" evidence="6">
    <location>
        <begin position="181"/>
        <end position="197"/>
    </location>
</feature>
<feature type="chain" id="PRO_5040987209" description="TM7S3/TM198-like domain-containing protein" evidence="7">
    <location>
        <begin position="26"/>
        <end position="1239"/>
    </location>
</feature>
<feature type="signal peptide" evidence="7">
    <location>
        <begin position="1"/>
        <end position="25"/>
    </location>
</feature>
<feature type="compositionally biased region" description="Basic and acidic residues" evidence="5">
    <location>
        <begin position="736"/>
        <end position="754"/>
    </location>
</feature>
<keyword evidence="4 6" id="KW-0472">Membrane</keyword>
<evidence type="ECO:0000313" key="9">
    <source>
        <dbReference type="EMBL" id="KAJ4391361.1"/>
    </source>
</evidence>
<feature type="domain" description="TM7S3/TM198-like" evidence="8">
    <location>
        <begin position="129"/>
        <end position="334"/>
    </location>
</feature>
<evidence type="ECO:0000313" key="10">
    <source>
        <dbReference type="Proteomes" id="UP001140453"/>
    </source>
</evidence>
<evidence type="ECO:0000256" key="3">
    <source>
        <dbReference type="ARBA" id="ARBA00022989"/>
    </source>
</evidence>
<feature type="transmembrane region" description="Helical" evidence="6">
    <location>
        <begin position="234"/>
        <end position="253"/>
    </location>
</feature>
<evidence type="ECO:0000256" key="1">
    <source>
        <dbReference type="ARBA" id="ARBA00004141"/>
    </source>
</evidence>
<feature type="compositionally biased region" description="Low complexity" evidence="5">
    <location>
        <begin position="984"/>
        <end position="995"/>
    </location>
</feature>
<feature type="region of interest" description="Disordered" evidence="5">
    <location>
        <begin position="642"/>
        <end position="786"/>
    </location>
</feature>